<gene>
    <name evidence="1" type="ORF">PCASD_21599</name>
</gene>
<proteinExistence type="predicted"/>
<protein>
    <submittedName>
        <fullName evidence="1">Uncharacterized protein</fullName>
    </submittedName>
</protein>
<accession>A0A2N5SWE1</accession>
<comment type="caution">
    <text evidence="1">The sequence shown here is derived from an EMBL/GenBank/DDBJ whole genome shotgun (WGS) entry which is preliminary data.</text>
</comment>
<evidence type="ECO:0000313" key="2">
    <source>
        <dbReference type="Proteomes" id="UP000235392"/>
    </source>
</evidence>
<reference evidence="1 2" key="1">
    <citation type="submission" date="2017-11" db="EMBL/GenBank/DDBJ databases">
        <title>De novo assembly and phasing of dikaryotic genomes from two isolates of Puccinia coronata f. sp. avenae, the causal agent of oat crown rust.</title>
        <authorList>
            <person name="Miller M.E."/>
            <person name="Zhang Y."/>
            <person name="Omidvar V."/>
            <person name="Sperschneider J."/>
            <person name="Schwessinger B."/>
            <person name="Raley C."/>
            <person name="Palmer J.M."/>
            <person name="Garnica D."/>
            <person name="Upadhyaya N."/>
            <person name="Rathjen J."/>
            <person name="Taylor J.M."/>
            <person name="Park R.F."/>
            <person name="Dodds P.N."/>
            <person name="Hirsch C.D."/>
            <person name="Kianian S.F."/>
            <person name="Figueroa M."/>
        </authorList>
    </citation>
    <scope>NUCLEOTIDE SEQUENCE [LARGE SCALE GENOMIC DNA]</scope>
    <source>
        <strain evidence="1">12SD80</strain>
    </source>
</reference>
<dbReference type="Proteomes" id="UP000235392">
    <property type="component" value="Unassembled WGS sequence"/>
</dbReference>
<organism evidence="1 2">
    <name type="scientific">Puccinia coronata f. sp. avenae</name>
    <dbReference type="NCBI Taxonomy" id="200324"/>
    <lineage>
        <taxon>Eukaryota</taxon>
        <taxon>Fungi</taxon>
        <taxon>Dikarya</taxon>
        <taxon>Basidiomycota</taxon>
        <taxon>Pucciniomycotina</taxon>
        <taxon>Pucciniomycetes</taxon>
        <taxon>Pucciniales</taxon>
        <taxon>Pucciniaceae</taxon>
        <taxon>Puccinia</taxon>
    </lineage>
</organism>
<evidence type="ECO:0000313" key="1">
    <source>
        <dbReference type="EMBL" id="PLW17559.1"/>
    </source>
</evidence>
<dbReference type="AlphaFoldDB" id="A0A2N5SWE1"/>
<dbReference type="EMBL" id="PGCI01000749">
    <property type="protein sequence ID" value="PLW17559.1"/>
    <property type="molecule type" value="Genomic_DNA"/>
</dbReference>
<name>A0A2N5SWE1_9BASI</name>
<sequence>MPHKKMVGIFFGFAYNPNRPRFNGPTHDEVTEVNQFVIPNAKRAKPKSEIEVEKVIGKEGGCPPVLAGKADLPKLSLALHSHQCSEMLLRCLHRLRAFICILQLRRTDERGVIGQPTAPPSSVEILFGRGGLGSSHVHSATSSTISGPGNV</sequence>